<dbReference type="GO" id="GO:0005524">
    <property type="term" value="F:ATP binding"/>
    <property type="evidence" value="ECO:0007669"/>
    <property type="project" value="UniProtKB-UniRule"/>
</dbReference>
<dbReference type="HAMAP" id="MF_01884">
    <property type="entry name" value="Rho"/>
    <property type="match status" value="1"/>
</dbReference>
<dbReference type="EMBL" id="JAWXYB010000018">
    <property type="protein sequence ID" value="MDX5932237.1"/>
    <property type="molecule type" value="Genomic_DNA"/>
</dbReference>
<dbReference type="InterPro" id="IPR000194">
    <property type="entry name" value="ATPase_F1/V1/A1_a/bsu_nucl-bd"/>
</dbReference>
<evidence type="ECO:0000256" key="11">
    <source>
        <dbReference type="PROSITE-ProRule" id="PRU01203"/>
    </source>
</evidence>
<dbReference type="FunFam" id="3.40.50.300:FF:000072">
    <property type="entry name" value="Transcription termination factor Rho"/>
    <property type="match status" value="1"/>
</dbReference>
<dbReference type="PROSITE" id="PS51856">
    <property type="entry name" value="RHO_RNA_BD"/>
    <property type="match status" value="1"/>
</dbReference>
<dbReference type="Proteomes" id="UP001279553">
    <property type="component" value="Unassembled WGS sequence"/>
</dbReference>
<evidence type="ECO:0000313" key="13">
    <source>
        <dbReference type="EMBL" id="MDX5932237.1"/>
    </source>
</evidence>
<sequence length="424" mass="47143">MNLAELKAKSPTDLLNLAEELQVENASSLRKQDMMFAILKAYAENDQAIHGDGTLETLPDGFAFLRSPQSNYLPGPDDIYVSPAQMRRFGLRTGDTVAGEIRAPKEGERYFSLQKVETINFEPPDAVRHRINFDNLTPLYPTARLQMEIENAEPPPKGQQKDNTARVIDLISPIGKGQRALIVAPPRTGKTVMLQSIATSISTNHPEAFLIVLLIDERPEEVTDMARTVKGEVVASTFDEPATRHVQVTEMVLEKAKRLVEHKRDVVILLDSITRLARAYNAVVPSSGKVLTGGVDANALQKPKRFFGAARNIEEGGSLTIIATALIDTGSRMDEVIFEEFKGTGNSEIILDRKLSDKRTFPSIDITKSGTRKEELLVERATLSKMWVLRRILNPMGASEAMEFLLDKLKYSKTNSDFFEAMNT</sequence>
<proteinExistence type="inferred from homology"/>
<dbReference type="SUPFAM" id="SSF52540">
    <property type="entry name" value="P-loop containing nucleoside triphosphate hydrolases"/>
    <property type="match status" value="1"/>
</dbReference>
<evidence type="ECO:0000256" key="1">
    <source>
        <dbReference type="ARBA" id="ARBA00022472"/>
    </source>
</evidence>
<feature type="domain" description="Rho RNA-BD" evidence="12">
    <location>
        <begin position="48"/>
        <end position="123"/>
    </location>
</feature>
<evidence type="ECO:0000259" key="12">
    <source>
        <dbReference type="PROSITE" id="PS51856"/>
    </source>
</evidence>
<evidence type="ECO:0000313" key="14">
    <source>
        <dbReference type="Proteomes" id="UP001279553"/>
    </source>
</evidence>
<dbReference type="PANTHER" id="PTHR46425:SF1">
    <property type="entry name" value="TRANSCRIPTION TERMINATION FACTOR RHO"/>
    <property type="match status" value="1"/>
</dbReference>
<dbReference type="InterPro" id="IPR011113">
    <property type="entry name" value="Rho_RNA-bd"/>
</dbReference>
<keyword evidence="14" id="KW-1185">Reference proteome</keyword>
<comment type="subunit">
    <text evidence="9">Homohexamer. The homohexamer assembles into an open ring structure.</text>
</comment>
<feature type="binding site" evidence="9">
    <location>
        <begin position="175"/>
        <end position="180"/>
    </location>
    <ligand>
        <name>ATP</name>
        <dbReference type="ChEBI" id="CHEBI:30616"/>
    </ligand>
</feature>
<dbReference type="GO" id="GO:0004386">
    <property type="term" value="F:helicase activity"/>
    <property type="evidence" value="ECO:0007669"/>
    <property type="project" value="UniProtKB-UniRule"/>
</dbReference>
<dbReference type="InterPro" id="IPR003593">
    <property type="entry name" value="AAA+_ATPase"/>
</dbReference>
<evidence type="ECO:0000256" key="9">
    <source>
        <dbReference type="HAMAP-Rule" id="MF_01884"/>
    </source>
</evidence>
<comment type="function">
    <text evidence="9">Facilitates transcription termination by a mechanism that involves Rho binding to the nascent RNA, activation of Rho's RNA-dependent ATPase activity, and release of the mRNA from the DNA template.</text>
</comment>
<dbReference type="AlphaFoldDB" id="A0AAW9DUC6"/>
<gene>
    <name evidence="9 13" type="primary">rho</name>
    <name evidence="13" type="ORF">SIL87_15880</name>
</gene>
<comment type="caution">
    <text evidence="9">Lacks conserved residue(s) required for the propagation of feature annotation.</text>
</comment>
<dbReference type="Gene3D" id="1.10.720.10">
    <property type="match status" value="1"/>
</dbReference>
<protein>
    <recommendedName>
        <fullName evidence="9 10">Transcription termination factor Rho</fullName>
        <ecNumber evidence="9 10">3.6.4.-</ecNumber>
    </recommendedName>
    <alternativeName>
        <fullName evidence="9">ATP-dependent helicase Rho</fullName>
    </alternativeName>
</protein>
<reference evidence="13 14" key="1">
    <citation type="submission" date="2023-11" db="EMBL/GenBank/DDBJ databases">
        <title>MicrobeMod: A computational toolkit for identifying prokaryotic methylation and restriction-modification with nanopore sequencing.</title>
        <authorList>
            <person name="Crits-Christoph A."/>
            <person name="Kang S.C."/>
            <person name="Lee H."/>
            <person name="Ostrov N."/>
        </authorList>
    </citation>
    <scope>NUCLEOTIDE SEQUENCE [LARGE SCALE GENOMIC DNA]</scope>
    <source>
        <strain evidence="13 14">DSMZ 700</strain>
    </source>
</reference>
<keyword evidence="1 9" id="KW-0806">Transcription termination</keyword>
<dbReference type="Gene3D" id="3.40.50.300">
    <property type="entry name" value="P-loop containing nucleotide triphosphate hydrolases"/>
    <property type="match status" value="1"/>
</dbReference>
<keyword evidence="2 9" id="KW-0547">Nucleotide-binding</keyword>
<dbReference type="GO" id="GO:0003723">
    <property type="term" value="F:RNA binding"/>
    <property type="evidence" value="ECO:0007669"/>
    <property type="project" value="UniProtKB-UniRule"/>
</dbReference>
<accession>A0AAW9DUC6</accession>
<dbReference type="SMART" id="SM00382">
    <property type="entry name" value="AAA"/>
    <property type="match status" value="1"/>
</dbReference>
<evidence type="ECO:0000256" key="8">
    <source>
        <dbReference type="ARBA" id="ARBA00023163"/>
    </source>
</evidence>
<dbReference type="Pfam" id="PF00006">
    <property type="entry name" value="ATP-synt_ab"/>
    <property type="match status" value="1"/>
</dbReference>
<dbReference type="Pfam" id="PF07497">
    <property type="entry name" value="Rho_RNA_bind"/>
    <property type="match status" value="1"/>
</dbReference>
<feature type="binding site" evidence="9">
    <location>
        <begin position="187"/>
        <end position="192"/>
    </location>
    <ligand>
        <name>ATP</name>
        <dbReference type="ChEBI" id="CHEBI:30616"/>
    </ligand>
</feature>
<dbReference type="InterPro" id="IPR004665">
    <property type="entry name" value="Term_rho"/>
</dbReference>
<keyword evidence="6 9" id="KW-0694">RNA-binding</keyword>
<evidence type="ECO:0000256" key="6">
    <source>
        <dbReference type="ARBA" id="ARBA00022884"/>
    </source>
</evidence>
<dbReference type="Gene3D" id="2.40.50.140">
    <property type="entry name" value="Nucleic acid-binding proteins"/>
    <property type="match status" value="1"/>
</dbReference>
<dbReference type="RefSeq" id="WP_319615082.1">
    <property type="nucleotide sequence ID" value="NZ_JAWXYB010000018.1"/>
</dbReference>
<keyword evidence="5 9" id="KW-0067">ATP-binding</keyword>
<keyword evidence="7 9" id="KW-0805">Transcription regulation</keyword>
<evidence type="ECO:0000256" key="3">
    <source>
        <dbReference type="ARBA" id="ARBA00022801"/>
    </source>
</evidence>
<evidence type="ECO:0000256" key="5">
    <source>
        <dbReference type="ARBA" id="ARBA00022840"/>
    </source>
</evidence>
<evidence type="ECO:0000256" key="2">
    <source>
        <dbReference type="ARBA" id="ARBA00022741"/>
    </source>
</evidence>
<keyword evidence="3 9" id="KW-0378">Hydrolase</keyword>
<dbReference type="InterPro" id="IPR041703">
    <property type="entry name" value="Rho_factor_ATP-bd"/>
</dbReference>
<evidence type="ECO:0000256" key="4">
    <source>
        <dbReference type="ARBA" id="ARBA00022806"/>
    </source>
</evidence>
<dbReference type="CDD" id="cd01128">
    <property type="entry name" value="rho_factor_C"/>
    <property type="match status" value="1"/>
</dbReference>
<dbReference type="NCBIfam" id="TIGR00767">
    <property type="entry name" value="rho"/>
    <property type="match status" value="1"/>
</dbReference>
<dbReference type="InterPro" id="IPR012340">
    <property type="entry name" value="NA-bd_OB-fold"/>
</dbReference>
<comment type="similarity">
    <text evidence="9 11">Belongs to the Rho family.</text>
</comment>
<dbReference type="SMART" id="SM00357">
    <property type="entry name" value="CSP"/>
    <property type="match status" value="1"/>
</dbReference>
<dbReference type="GO" id="GO:0005829">
    <property type="term" value="C:cytosol"/>
    <property type="evidence" value="ECO:0007669"/>
    <property type="project" value="UniProtKB-ARBA"/>
</dbReference>
<dbReference type="SUPFAM" id="SSF68912">
    <property type="entry name" value="Rho N-terminal domain-like"/>
    <property type="match status" value="1"/>
</dbReference>
<dbReference type="SUPFAM" id="SSF50249">
    <property type="entry name" value="Nucleic acid-binding proteins"/>
    <property type="match status" value="1"/>
</dbReference>
<dbReference type="InterPro" id="IPR027417">
    <property type="entry name" value="P-loop_NTPase"/>
</dbReference>
<comment type="caution">
    <text evidence="13">The sequence shown here is derived from an EMBL/GenBank/DDBJ whole genome shotgun (WGS) entry which is preliminary data.</text>
</comment>
<dbReference type="GO" id="GO:0006353">
    <property type="term" value="P:DNA-templated transcription termination"/>
    <property type="evidence" value="ECO:0007669"/>
    <property type="project" value="UniProtKB-UniRule"/>
</dbReference>
<name>A0AAW9DUC6_ACIAO</name>
<keyword evidence="8 9" id="KW-0804">Transcription</keyword>
<dbReference type="InterPro" id="IPR036269">
    <property type="entry name" value="Rho_N_sf"/>
</dbReference>
<evidence type="ECO:0000256" key="10">
    <source>
        <dbReference type="NCBIfam" id="TIGR00767"/>
    </source>
</evidence>
<dbReference type="SMART" id="SM00959">
    <property type="entry name" value="Rho_N"/>
    <property type="match status" value="1"/>
</dbReference>
<dbReference type="PANTHER" id="PTHR46425">
    <property type="entry name" value="TRANSCRIPTION TERMINATION FACTOR RHO"/>
    <property type="match status" value="1"/>
</dbReference>
<dbReference type="CDD" id="cd04459">
    <property type="entry name" value="Rho_CSD"/>
    <property type="match status" value="1"/>
</dbReference>
<organism evidence="13 14">
    <name type="scientific">Acidiphilium acidophilum</name>
    <name type="common">Thiobacillus acidophilus</name>
    <dbReference type="NCBI Taxonomy" id="76588"/>
    <lineage>
        <taxon>Bacteria</taxon>
        <taxon>Pseudomonadati</taxon>
        <taxon>Pseudomonadota</taxon>
        <taxon>Alphaproteobacteria</taxon>
        <taxon>Acetobacterales</taxon>
        <taxon>Acidocellaceae</taxon>
        <taxon>Acidiphilium</taxon>
    </lineage>
</organism>
<keyword evidence="4 9" id="KW-0347">Helicase</keyword>
<evidence type="ECO:0000256" key="7">
    <source>
        <dbReference type="ARBA" id="ARBA00023015"/>
    </source>
</evidence>
<feature type="binding site" evidence="9">
    <location>
        <position position="218"/>
    </location>
    <ligand>
        <name>ATP</name>
        <dbReference type="ChEBI" id="CHEBI:30616"/>
    </ligand>
</feature>
<dbReference type="EC" id="3.6.4.-" evidence="9 10"/>
<dbReference type="GO" id="GO:0016787">
    <property type="term" value="F:hydrolase activity"/>
    <property type="evidence" value="ECO:0007669"/>
    <property type="project" value="UniProtKB-KW"/>
</dbReference>
<dbReference type="InterPro" id="IPR011129">
    <property type="entry name" value="CSD"/>
</dbReference>
<dbReference type="GO" id="GO:0008186">
    <property type="term" value="F:ATP-dependent activity, acting on RNA"/>
    <property type="evidence" value="ECO:0007669"/>
    <property type="project" value="UniProtKB-UniRule"/>
</dbReference>
<dbReference type="InterPro" id="IPR011112">
    <property type="entry name" value="Rho-like_N"/>
</dbReference>
<dbReference type="Pfam" id="PF07498">
    <property type="entry name" value="Rho_N"/>
    <property type="match status" value="1"/>
</dbReference>
<dbReference type="NCBIfam" id="NF006886">
    <property type="entry name" value="PRK09376.1"/>
    <property type="match status" value="1"/>
</dbReference>